<feature type="domain" description="Solute-binding protein family 3/N-terminal" evidence="2">
    <location>
        <begin position="22"/>
        <end position="239"/>
    </location>
</feature>
<dbReference type="PANTHER" id="PTHR38834">
    <property type="entry name" value="PERIPLASMIC SUBSTRATE BINDING PROTEIN FAMILY 3"/>
    <property type="match status" value="1"/>
</dbReference>
<dbReference type="EMBL" id="BMDY01000010">
    <property type="protein sequence ID" value="GGB05979.1"/>
    <property type="molecule type" value="Genomic_DNA"/>
</dbReference>
<evidence type="ECO:0000256" key="1">
    <source>
        <dbReference type="SAM" id="SignalP"/>
    </source>
</evidence>
<organism evidence="3 4">
    <name type="scientific">Agarivorans gilvus</name>
    <dbReference type="NCBI Taxonomy" id="680279"/>
    <lineage>
        <taxon>Bacteria</taxon>
        <taxon>Pseudomonadati</taxon>
        <taxon>Pseudomonadota</taxon>
        <taxon>Gammaproteobacteria</taxon>
        <taxon>Alteromonadales</taxon>
        <taxon>Alteromonadaceae</taxon>
        <taxon>Agarivorans</taxon>
    </lineage>
</organism>
<keyword evidence="1" id="KW-0732">Signal</keyword>
<gene>
    <name evidence="3" type="ORF">GCM10007414_19140</name>
</gene>
<dbReference type="Gene3D" id="3.40.190.10">
    <property type="entry name" value="Periplasmic binding protein-like II"/>
    <property type="match status" value="2"/>
</dbReference>
<evidence type="ECO:0000313" key="3">
    <source>
        <dbReference type="EMBL" id="GGB05979.1"/>
    </source>
</evidence>
<dbReference type="PANTHER" id="PTHR38834:SF3">
    <property type="entry name" value="SOLUTE-BINDING PROTEIN FAMILY 3_N-TERMINAL DOMAIN-CONTAINING PROTEIN"/>
    <property type="match status" value="1"/>
</dbReference>
<evidence type="ECO:0000313" key="4">
    <source>
        <dbReference type="Proteomes" id="UP000651977"/>
    </source>
</evidence>
<keyword evidence="4" id="KW-1185">Reference proteome</keyword>
<dbReference type="SUPFAM" id="SSF53850">
    <property type="entry name" value="Periplasmic binding protein-like II"/>
    <property type="match status" value="1"/>
</dbReference>
<dbReference type="Pfam" id="PF00497">
    <property type="entry name" value="SBP_bac_3"/>
    <property type="match status" value="1"/>
</dbReference>
<proteinExistence type="predicted"/>
<accession>A0ABQ1I3S4</accession>
<feature type="chain" id="PRO_5047399420" description="Solute-binding protein family 3/N-terminal domain-containing protein" evidence="1">
    <location>
        <begin position="22"/>
        <end position="256"/>
    </location>
</feature>
<name>A0ABQ1I3S4_9ALTE</name>
<dbReference type="Proteomes" id="UP000651977">
    <property type="component" value="Unassembled WGS sequence"/>
</dbReference>
<comment type="caution">
    <text evidence="3">The sequence shown here is derived from an EMBL/GenBank/DDBJ whole genome shotgun (WGS) entry which is preliminary data.</text>
</comment>
<feature type="signal peptide" evidence="1">
    <location>
        <begin position="1"/>
        <end position="21"/>
    </location>
</feature>
<dbReference type="SMART" id="SM00062">
    <property type="entry name" value="PBPb"/>
    <property type="match status" value="1"/>
</dbReference>
<dbReference type="InterPro" id="IPR001638">
    <property type="entry name" value="Solute-binding_3/MltF_N"/>
</dbReference>
<dbReference type="RefSeq" id="WP_083481537.1">
    <property type="nucleotide sequence ID" value="NZ_BMDY01000010.1"/>
</dbReference>
<protein>
    <recommendedName>
        <fullName evidence="2">Solute-binding protein family 3/N-terminal domain-containing protein</fullName>
    </recommendedName>
</protein>
<evidence type="ECO:0000259" key="2">
    <source>
        <dbReference type="SMART" id="SM00062"/>
    </source>
</evidence>
<reference evidence="4" key="1">
    <citation type="journal article" date="2019" name="Int. J. Syst. Evol. Microbiol.">
        <title>The Global Catalogue of Microorganisms (GCM) 10K type strain sequencing project: providing services to taxonomists for standard genome sequencing and annotation.</title>
        <authorList>
            <consortium name="The Broad Institute Genomics Platform"/>
            <consortium name="The Broad Institute Genome Sequencing Center for Infectious Disease"/>
            <person name="Wu L."/>
            <person name="Ma J."/>
        </authorList>
    </citation>
    <scope>NUCLEOTIDE SEQUENCE [LARGE SCALE GENOMIC DNA]</scope>
    <source>
        <strain evidence="4">CGMCC 1.10131</strain>
    </source>
</reference>
<sequence length="256" mass="28745">MRRFSVLILTLLYMFQPSLEAATRVITVDEPPSAYVTEDGSVEGYVVDIVRAMHAYMGKELALEVLPEARALKTALVNDNVAIFSFTKTAERDKELQWIGPVMEKSWYVITRSDSYFDSNNLEDFNSIGVVRGDIRATWVEQQGLTNYKLASSHQQNLRFLEKGRVDAIVYNLSGARILSKELGIAEGSFKNTAFIKTSPVYIGLSKHFDDYALWQQAFEAISNNGELDNINAYWLDKLIGEGVLSHLGDSVLSID</sequence>